<dbReference type="RefSeq" id="WP_066885240.1">
    <property type="nucleotide sequence ID" value="NZ_LODL01000035.1"/>
</dbReference>
<dbReference type="CDD" id="cd01347">
    <property type="entry name" value="ligand_gated_channel"/>
    <property type="match status" value="1"/>
</dbReference>
<keyword evidence="3 14" id="KW-0813">Transport</keyword>
<evidence type="ECO:0000256" key="2">
    <source>
        <dbReference type="ARBA" id="ARBA00009810"/>
    </source>
</evidence>
<evidence type="ECO:0000256" key="6">
    <source>
        <dbReference type="ARBA" id="ARBA00022692"/>
    </source>
</evidence>
<keyword evidence="5" id="KW-0410">Iron transport</keyword>
<dbReference type="InterPro" id="IPR036942">
    <property type="entry name" value="Beta-barrel_TonB_sf"/>
</dbReference>
<dbReference type="InterPro" id="IPR000531">
    <property type="entry name" value="Beta-barrel_TonB"/>
</dbReference>
<accession>A0A133XEW0</accession>
<dbReference type="SUPFAM" id="SSF56935">
    <property type="entry name" value="Porins"/>
    <property type="match status" value="1"/>
</dbReference>
<evidence type="ECO:0000313" key="20">
    <source>
        <dbReference type="EMBL" id="KXB29500.1"/>
    </source>
</evidence>
<evidence type="ECO:0000256" key="16">
    <source>
        <dbReference type="SAM" id="MobiDB-lite"/>
    </source>
</evidence>
<comment type="subcellular location">
    <subcellularLocation>
        <location evidence="1 14">Cell outer membrane</location>
        <topology evidence="1 14">Multi-pass membrane protein</topology>
    </subcellularLocation>
</comment>
<keyword evidence="7 17" id="KW-0732">Signal</keyword>
<dbReference type="Gene3D" id="2.170.130.10">
    <property type="entry name" value="TonB-dependent receptor, plug domain"/>
    <property type="match status" value="1"/>
</dbReference>
<feature type="region of interest" description="Disordered" evidence="16">
    <location>
        <begin position="261"/>
        <end position="283"/>
    </location>
</feature>
<keyword evidence="11 14" id="KW-0472">Membrane</keyword>
<evidence type="ECO:0000256" key="11">
    <source>
        <dbReference type="ARBA" id="ARBA00023136"/>
    </source>
</evidence>
<keyword evidence="4 14" id="KW-1134">Transmembrane beta strand</keyword>
<evidence type="ECO:0000256" key="3">
    <source>
        <dbReference type="ARBA" id="ARBA00022448"/>
    </source>
</evidence>
<keyword evidence="8" id="KW-0408">Iron</keyword>
<dbReference type="EMBL" id="LODL01000035">
    <property type="protein sequence ID" value="KXB29500.1"/>
    <property type="molecule type" value="Genomic_DNA"/>
</dbReference>
<gene>
    <name evidence="20" type="ORF">AT959_16260</name>
</gene>
<organism evidence="20 21">
    <name type="scientific">Dechloromonas denitrificans</name>
    <dbReference type="NCBI Taxonomy" id="281362"/>
    <lineage>
        <taxon>Bacteria</taxon>
        <taxon>Pseudomonadati</taxon>
        <taxon>Pseudomonadota</taxon>
        <taxon>Betaproteobacteria</taxon>
        <taxon>Rhodocyclales</taxon>
        <taxon>Azonexaceae</taxon>
        <taxon>Dechloromonas</taxon>
    </lineage>
</organism>
<name>A0A133XEW0_9RHOO</name>
<sequence length="683" mass="75456">MVRGKFAGGFKPLHIGVLLALAVMGQTSSAADQRVEESAVTLGEVSVRAAGSGALASKSVLSSVNILGSDMIANQNVGGVWQLFSQMPGVMLTEFRQGTTAGKLSFRAFNGEGEINAVKLLVDGIPSNSNDGNMPYLDMLFPLEIEAIELVKGTNDPRYGLHNIAGNASIVTDIGGQYTKARAAYGSFNTREVQLAKGVDSGGLSQNYFLGYQATEGYREHADSEKYSLAGKWFYTPDDGATKVGAIARVYRHDAQEPGYMTLNESRTDPEGSAARNASDAGNRRMSQFSGHFDKQLNERLFWSSKAYVNNLYDQRWVRFSQAAGQQERVVDEKHYGFLSTLTYRPVVEGLYGLAIEGGVDAQWQDNFSQRYNTTDRRHTKTTRDQQFDFDIYGAYVQAIIRPTENFKIVPALRVDRAYGNYTNLLNGQNYQVNDYGLIPQPKLSAMYTLTPGVGLYGNVGRSFQVGVGSAAYKVGQSSDLEPSLNDGWEVGVKLKPTGWLDGRLAFWQQTASNEARRKLNDPANSSENIGRTRRQGIDVETSIRPTDKGTLWLSYSYQNSEILKPESSAPSTLGKQIDHIPHHIFAAGVDYQVLPALRLSAWANVQSDYYLERANSKGKYGDFALLNVSASYQVSKDVALEFQVKNLTNQYYEYVWWDSDNNQSLHSPGDGRAFYGAVRATY</sequence>
<dbReference type="AlphaFoldDB" id="A0A133XEW0"/>
<feature type="domain" description="TonB-dependent receptor-like beta-barrel" evidence="18">
    <location>
        <begin position="224"/>
        <end position="648"/>
    </location>
</feature>
<evidence type="ECO:0000313" key="21">
    <source>
        <dbReference type="Proteomes" id="UP000070186"/>
    </source>
</evidence>
<dbReference type="Gene3D" id="2.40.170.20">
    <property type="entry name" value="TonB-dependent receptor, beta-barrel domain"/>
    <property type="match status" value="1"/>
</dbReference>
<evidence type="ECO:0000256" key="14">
    <source>
        <dbReference type="PROSITE-ProRule" id="PRU01360"/>
    </source>
</evidence>
<comment type="caution">
    <text evidence="20">The sequence shown here is derived from an EMBL/GenBank/DDBJ whole genome shotgun (WGS) entry which is preliminary data.</text>
</comment>
<dbReference type="PANTHER" id="PTHR32552">
    <property type="entry name" value="FERRICHROME IRON RECEPTOR-RELATED"/>
    <property type="match status" value="1"/>
</dbReference>
<keyword evidence="21" id="KW-1185">Reference proteome</keyword>
<dbReference type="Proteomes" id="UP000070186">
    <property type="component" value="Unassembled WGS sequence"/>
</dbReference>
<evidence type="ECO:0000256" key="17">
    <source>
        <dbReference type="SAM" id="SignalP"/>
    </source>
</evidence>
<evidence type="ECO:0000256" key="5">
    <source>
        <dbReference type="ARBA" id="ARBA00022496"/>
    </source>
</evidence>
<reference evidence="20 21" key="1">
    <citation type="submission" date="2015-12" db="EMBL/GenBank/DDBJ databases">
        <title>Nitrous oxide reduction kinetics distinguish bacteria harboring typical versus atypical NosZ.</title>
        <authorList>
            <person name="Yoon S."/>
            <person name="Nissen S."/>
            <person name="Park D."/>
            <person name="Sanford R.A."/>
            <person name="Loeffler F.E."/>
        </authorList>
    </citation>
    <scope>NUCLEOTIDE SEQUENCE [LARGE SCALE GENOMIC DNA]</scope>
    <source>
        <strain evidence="20 21">ATCC BAA-841</strain>
    </source>
</reference>
<dbReference type="Pfam" id="PF07715">
    <property type="entry name" value="Plug"/>
    <property type="match status" value="1"/>
</dbReference>
<evidence type="ECO:0000256" key="4">
    <source>
        <dbReference type="ARBA" id="ARBA00022452"/>
    </source>
</evidence>
<keyword evidence="6 14" id="KW-0812">Transmembrane</keyword>
<comment type="similarity">
    <text evidence="2 14 15">Belongs to the TonB-dependent receptor family.</text>
</comment>
<dbReference type="GO" id="GO:0015344">
    <property type="term" value="F:siderophore uptake transmembrane transporter activity"/>
    <property type="evidence" value="ECO:0007669"/>
    <property type="project" value="TreeGrafter"/>
</dbReference>
<evidence type="ECO:0000256" key="1">
    <source>
        <dbReference type="ARBA" id="ARBA00004571"/>
    </source>
</evidence>
<keyword evidence="9" id="KW-0406">Ion transport</keyword>
<keyword evidence="10 15" id="KW-0798">TonB box</keyword>
<evidence type="ECO:0000256" key="12">
    <source>
        <dbReference type="ARBA" id="ARBA00023170"/>
    </source>
</evidence>
<dbReference type="InterPro" id="IPR012910">
    <property type="entry name" value="Plug_dom"/>
</dbReference>
<evidence type="ECO:0000256" key="8">
    <source>
        <dbReference type="ARBA" id="ARBA00023004"/>
    </source>
</evidence>
<feature type="signal peptide" evidence="17">
    <location>
        <begin position="1"/>
        <end position="30"/>
    </location>
</feature>
<feature type="chain" id="PRO_5007459604" evidence="17">
    <location>
        <begin position="31"/>
        <end position="683"/>
    </location>
</feature>
<dbReference type="InterPro" id="IPR037066">
    <property type="entry name" value="Plug_dom_sf"/>
</dbReference>
<dbReference type="STRING" id="281362.AT959_16260"/>
<dbReference type="InterPro" id="IPR039426">
    <property type="entry name" value="TonB-dep_rcpt-like"/>
</dbReference>
<evidence type="ECO:0000256" key="15">
    <source>
        <dbReference type="RuleBase" id="RU003357"/>
    </source>
</evidence>
<dbReference type="Pfam" id="PF00593">
    <property type="entry name" value="TonB_dep_Rec_b-barrel"/>
    <property type="match status" value="1"/>
</dbReference>
<keyword evidence="12 20" id="KW-0675">Receptor</keyword>
<evidence type="ECO:0000256" key="13">
    <source>
        <dbReference type="ARBA" id="ARBA00023237"/>
    </source>
</evidence>
<protein>
    <submittedName>
        <fullName evidence="20">TonB-dependent receptor</fullName>
    </submittedName>
</protein>
<evidence type="ECO:0000259" key="18">
    <source>
        <dbReference type="Pfam" id="PF00593"/>
    </source>
</evidence>
<dbReference type="PROSITE" id="PS52016">
    <property type="entry name" value="TONB_DEPENDENT_REC_3"/>
    <property type="match status" value="1"/>
</dbReference>
<evidence type="ECO:0000256" key="9">
    <source>
        <dbReference type="ARBA" id="ARBA00023065"/>
    </source>
</evidence>
<evidence type="ECO:0000259" key="19">
    <source>
        <dbReference type="Pfam" id="PF07715"/>
    </source>
</evidence>
<feature type="domain" description="TonB-dependent receptor plug" evidence="19">
    <location>
        <begin position="58"/>
        <end position="166"/>
    </location>
</feature>
<dbReference type="PANTHER" id="PTHR32552:SF68">
    <property type="entry name" value="FERRICHROME OUTER MEMBRANE TRANSPORTER_PHAGE RECEPTOR"/>
    <property type="match status" value="1"/>
</dbReference>
<evidence type="ECO:0000256" key="7">
    <source>
        <dbReference type="ARBA" id="ARBA00022729"/>
    </source>
</evidence>
<proteinExistence type="inferred from homology"/>
<keyword evidence="13 14" id="KW-0998">Cell outer membrane</keyword>
<dbReference type="GO" id="GO:0009279">
    <property type="term" value="C:cell outer membrane"/>
    <property type="evidence" value="ECO:0007669"/>
    <property type="project" value="UniProtKB-SubCell"/>
</dbReference>
<evidence type="ECO:0000256" key="10">
    <source>
        <dbReference type="ARBA" id="ARBA00023077"/>
    </source>
</evidence>